<protein>
    <submittedName>
        <fullName evidence="3">DUF559 domain-containing protein</fullName>
    </submittedName>
</protein>
<sequence>MSRESEYRLRLLMSRQDGLVTLDQARDHEVSREAVQRRVAAKEWIRVGYRVYQDASHQPSDRATVRAAMLSLGEDAVLVGAGAAWWWGLREDRPRRFRIAIGEDHGRRRRPGVQLVRRTVPASDRTTYRGLRVTTTVATVLDAAVELGTAEGAKVFDAALQRRKVTVGALRAGRTRRSGRPGATLLARLVALAAGGAVSEAERVAHGRLRLAAVVGWVANLPVEVPGFGRVVLDIGFPDQKVFVEVDGWAYHRDLRAFVHDAARQNALTAAGWTVIRTNWHELTGSPEAFVAALRRVLAERS</sequence>
<dbReference type="Pfam" id="PF04480">
    <property type="entry name" value="DUF559"/>
    <property type="match status" value="1"/>
</dbReference>
<feature type="domain" description="DUF559" evidence="1">
    <location>
        <begin position="229"/>
        <end position="297"/>
    </location>
</feature>
<name>A0ABV9YI63_9PSEU</name>
<dbReference type="InterPro" id="IPR011335">
    <property type="entry name" value="Restrct_endonuc-II-like"/>
</dbReference>
<evidence type="ECO:0000259" key="1">
    <source>
        <dbReference type="Pfam" id="PF04480"/>
    </source>
</evidence>
<dbReference type="Gene3D" id="3.40.960.10">
    <property type="entry name" value="VSR Endonuclease"/>
    <property type="match status" value="1"/>
</dbReference>
<dbReference type="SUPFAM" id="SSF52980">
    <property type="entry name" value="Restriction endonuclease-like"/>
    <property type="match status" value="1"/>
</dbReference>
<evidence type="ECO:0000313" key="3">
    <source>
        <dbReference type="EMBL" id="MFC5061372.1"/>
    </source>
</evidence>
<dbReference type="InterPro" id="IPR007569">
    <property type="entry name" value="DUF559"/>
</dbReference>
<gene>
    <name evidence="3" type="ORF">ACFPBZ_04075</name>
</gene>
<keyword evidence="4" id="KW-1185">Reference proteome</keyword>
<dbReference type="Pfam" id="PF09407">
    <property type="entry name" value="AbiEi_1"/>
    <property type="match status" value="1"/>
</dbReference>
<organism evidence="3 4">
    <name type="scientific">Actinomycetospora atypica</name>
    <dbReference type="NCBI Taxonomy" id="1290095"/>
    <lineage>
        <taxon>Bacteria</taxon>
        <taxon>Bacillati</taxon>
        <taxon>Actinomycetota</taxon>
        <taxon>Actinomycetes</taxon>
        <taxon>Pseudonocardiales</taxon>
        <taxon>Pseudonocardiaceae</taxon>
        <taxon>Actinomycetospora</taxon>
    </lineage>
</organism>
<accession>A0ABV9YI63</accession>
<dbReference type="InterPro" id="IPR018547">
    <property type="entry name" value="AbiEi_C"/>
</dbReference>
<dbReference type="EMBL" id="JBHSIV010000003">
    <property type="protein sequence ID" value="MFC5061372.1"/>
    <property type="molecule type" value="Genomic_DNA"/>
</dbReference>
<dbReference type="RefSeq" id="WP_378034718.1">
    <property type="nucleotide sequence ID" value="NZ_JBHSIV010000003.1"/>
</dbReference>
<comment type="caution">
    <text evidence="3">The sequence shown here is derived from an EMBL/GenBank/DDBJ whole genome shotgun (WGS) entry which is preliminary data.</text>
</comment>
<proteinExistence type="predicted"/>
<evidence type="ECO:0000259" key="2">
    <source>
        <dbReference type="Pfam" id="PF09407"/>
    </source>
</evidence>
<reference evidence="4" key="1">
    <citation type="journal article" date="2019" name="Int. J. Syst. Evol. Microbiol.">
        <title>The Global Catalogue of Microorganisms (GCM) 10K type strain sequencing project: providing services to taxonomists for standard genome sequencing and annotation.</title>
        <authorList>
            <consortium name="The Broad Institute Genomics Platform"/>
            <consortium name="The Broad Institute Genome Sequencing Center for Infectious Disease"/>
            <person name="Wu L."/>
            <person name="Ma J."/>
        </authorList>
    </citation>
    <scope>NUCLEOTIDE SEQUENCE [LARGE SCALE GENOMIC DNA]</scope>
    <source>
        <strain evidence="4">CGMCC 4.7093</strain>
    </source>
</reference>
<evidence type="ECO:0000313" key="4">
    <source>
        <dbReference type="Proteomes" id="UP001595947"/>
    </source>
</evidence>
<feature type="domain" description="AbiEi antitoxin C-terminal" evidence="2">
    <location>
        <begin position="63"/>
        <end position="146"/>
    </location>
</feature>
<dbReference type="Proteomes" id="UP001595947">
    <property type="component" value="Unassembled WGS sequence"/>
</dbReference>